<name>A0A4R3I8M2_9GAMM</name>
<keyword evidence="3 15" id="KW-0808">Transferase</keyword>
<dbReference type="InterPro" id="IPR042221">
    <property type="entry name" value="Leu/Phe-tRNA_Trfase_N"/>
</dbReference>
<dbReference type="FunFam" id="3.30.70.3550:FF:000001">
    <property type="entry name" value="Leucyl/phenylalanyl-tRNA--protein transferase"/>
    <property type="match status" value="1"/>
</dbReference>
<evidence type="ECO:0000256" key="5">
    <source>
        <dbReference type="ARBA" id="ARBA00050607"/>
    </source>
</evidence>
<comment type="catalytic activity">
    <reaction evidence="5 15">
        <text>L-phenylalanyl-tRNA(Phe) + an N-terminal L-alpha-aminoacyl-[protein] = an N-terminal L-phenylalanyl-L-alpha-aminoacyl-[protein] + tRNA(Phe)</text>
        <dbReference type="Rhea" id="RHEA:43632"/>
        <dbReference type="Rhea" id="RHEA-COMP:9668"/>
        <dbReference type="Rhea" id="RHEA-COMP:9699"/>
        <dbReference type="Rhea" id="RHEA-COMP:10636"/>
        <dbReference type="Rhea" id="RHEA-COMP:10637"/>
        <dbReference type="ChEBI" id="CHEBI:78442"/>
        <dbReference type="ChEBI" id="CHEBI:78531"/>
        <dbReference type="ChEBI" id="CHEBI:78597"/>
        <dbReference type="ChEBI" id="CHEBI:83561"/>
        <dbReference type="EC" id="2.3.2.6"/>
    </reaction>
</comment>
<dbReference type="OrthoDB" id="9790282at2"/>
<gene>
    <name evidence="15" type="primary">aat</name>
    <name evidence="16" type="ORF">BCF53_103145</name>
</gene>
<dbReference type="Gene3D" id="3.30.70.3550">
    <property type="entry name" value="Leucyl/phenylalanyl-tRNA-protein transferase, N-terminal domain"/>
    <property type="match status" value="1"/>
</dbReference>
<comment type="subcellular location">
    <subcellularLocation>
        <location evidence="1 15">Cytoplasm</location>
    </subcellularLocation>
</comment>
<accession>A0A4R3I8M2</accession>
<evidence type="ECO:0000313" key="16">
    <source>
        <dbReference type="EMBL" id="TCS42484.1"/>
    </source>
</evidence>
<evidence type="ECO:0000313" key="17">
    <source>
        <dbReference type="Proteomes" id="UP000295793"/>
    </source>
</evidence>
<keyword evidence="2 15" id="KW-0963">Cytoplasm</keyword>
<comment type="catalytic activity">
    <reaction evidence="6 15">
        <text>N-terminal L-arginyl-[protein] + L-leucyl-tRNA(Leu) = N-terminal L-leucyl-L-arginyl-[protein] + tRNA(Leu) + H(+)</text>
        <dbReference type="Rhea" id="RHEA:50416"/>
        <dbReference type="Rhea" id="RHEA-COMP:9613"/>
        <dbReference type="Rhea" id="RHEA-COMP:9622"/>
        <dbReference type="Rhea" id="RHEA-COMP:12672"/>
        <dbReference type="Rhea" id="RHEA-COMP:12673"/>
        <dbReference type="ChEBI" id="CHEBI:15378"/>
        <dbReference type="ChEBI" id="CHEBI:64719"/>
        <dbReference type="ChEBI" id="CHEBI:78442"/>
        <dbReference type="ChEBI" id="CHEBI:78494"/>
        <dbReference type="ChEBI" id="CHEBI:133044"/>
        <dbReference type="EC" id="2.3.2.6"/>
    </reaction>
</comment>
<organism evidence="16 17">
    <name type="scientific">Reinekea marinisedimentorum</name>
    <dbReference type="NCBI Taxonomy" id="230495"/>
    <lineage>
        <taxon>Bacteria</taxon>
        <taxon>Pseudomonadati</taxon>
        <taxon>Pseudomonadota</taxon>
        <taxon>Gammaproteobacteria</taxon>
        <taxon>Oceanospirillales</taxon>
        <taxon>Saccharospirillaceae</taxon>
        <taxon>Reinekea</taxon>
    </lineage>
</organism>
<evidence type="ECO:0000256" key="8">
    <source>
        <dbReference type="ARBA" id="ARBA00054043"/>
    </source>
</evidence>
<dbReference type="EC" id="2.3.2.6" evidence="10 15"/>
<evidence type="ECO:0000256" key="14">
    <source>
        <dbReference type="ARBA" id="ARBA00083640"/>
    </source>
</evidence>
<dbReference type="RefSeq" id="WP_132700399.1">
    <property type="nucleotide sequence ID" value="NZ_SLZR01000003.1"/>
</dbReference>
<evidence type="ECO:0000256" key="15">
    <source>
        <dbReference type="HAMAP-Rule" id="MF_00688"/>
    </source>
</evidence>
<reference evidence="16 17" key="1">
    <citation type="submission" date="2019-03" db="EMBL/GenBank/DDBJ databases">
        <title>Genomic Encyclopedia of Archaeal and Bacterial Type Strains, Phase II (KMG-II): from individual species to whole genera.</title>
        <authorList>
            <person name="Goeker M."/>
        </authorList>
    </citation>
    <scope>NUCLEOTIDE SEQUENCE [LARGE SCALE GENOMIC DNA]</scope>
    <source>
        <strain evidence="16 17">DSM 15388</strain>
    </source>
</reference>
<keyword evidence="17" id="KW-1185">Reference proteome</keyword>
<dbReference type="PANTHER" id="PTHR30098">
    <property type="entry name" value="LEUCYL/PHENYLALANYL-TRNA--PROTEIN TRANSFERASE"/>
    <property type="match status" value="1"/>
</dbReference>
<comment type="caution">
    <text evidence="16">The sequence shown here is derived from an EMBL/GenBank/DDBJ whole genome shotgun (WGS) entry which is preliminary data.</text>
</comment>
<dbReference type="InterPro" id="IPR016181">
    <property type="entry name" value="Acyl_CoA_acyltransferase"/>
</dbReference>
<dbReference type="EMBL" id="SLZR01000003">
    <property type="protein sequence ID" value="TCS42484.1"/>
    <property type="molecule type" value="Genomic_DNA"/>
</dbReference>
<dbReference type="HAMAP" id="MF_00688">
    <property type="entry name" value="Leu_Phe_trans"/>
    <property type="match status" value="1"/>
</dbReference>
<dbReference type="InterPro" id="IPR042203">
    <property type="entry name" value="Leu/Phe-tRNA_Trfase_C"/>
</dbReference>
<evidence type="ECO:0000256" key="6">
    <source>
        <dbReference type="ARBA" id="ARBA00050652"/>
    </source>
</evidence>
<evidence type="ECO:0000256" key="12">
    <source>
        <dbReference type="ARBA" id="ARBA00077136"/>
    </source>
</evidence>
<evidence type="ECO:0000256" key="9">
    <source>
        <dbReference type="ARBA" id="ARBA00061535"/>
    </source>
</evidence>
<evidence type="ECO:0000256" key="7">
    <source>
        <dbReference type="ARBA" id="ARBA00051538"/>
    </source>
</evidence>
<sequence>MPQLSLLKAEQQPVFPPIEQALNDPEGLLAIGGRLSTEWLLSAYQRGIFPWYSDGEPIMWWSPSPRMILQPGQVHVARSLRKQFRKTPVEIKVNTEFTSVIELCARNPLRRDGTWITQQMVDAYCRLHEQGWAHSFEVWQEGALVGGLYGIGMDRCFFGESMFSLAPGASKYAFIALSEWAYTENLAMIDCQLYNDYLDSLGAYLIDRPKFKSLLPTRQSRLNLSQTDQINQLLVNRLSAKR</sequence>
<dbReference type="Gene3D" id="3.40.630.70">
    <property type="entry name" value="Leucyl/phenylalanyl-tRNA-protein transferase, C-terminal domain"/>
    <property type="match status" value="1"/>
</dbReference>
<dbReference type="Pfam" id="PF03588">
    <property type="entry name" value="Leu_Phe_trans"/>
    <property type="match status" value="1"/>
</dbReference>
<dbReference type="InterPro" id="IPR004616">
    <property type="entry name" value="Leu/Phe-tRNA_Trfase"/>
</dbReference>
<evidence type="ECO:0000256" key="11">
    <source>
        <dbReference type="ARBA" id="ARBA00074372"/>
    </source>
</evidence>
<evidence type="ECO:0000256" key="10">
    <source>
        <dbReference type="ARBA" id="ARBA00066767"/>
    </source>
</evidence>
<dbReference type="Proteomes" id="UP000295793">
    <property type="component" value="Unassembled WGS sequence"/>
</dbReference>
<comment type="similarity">
    <text evidence="9 15">Belongs to the L/F-transferase family.</text>
</comment>
<comment type="catalytic activity">
    <reaction evidence="7 15">
        <text>N-terminal L-lysyl-[protein] + L-leucyl-tRNA(Leu) = N-terminal L-leucyl-L-lysyl-[protein] + tRNA(Leu) + H(+)</text>
        <dbReference type="Rhea" id="RHEA:12340"/>
        <dbReference type="Rhea" id="RHEA-COMP:9613"/>
        <dbReference type="Rhea" id="RHEA-COMP:9622"/>
        <dbReference type="Rhea" id="RHEA-COMP:12670"/>
        <dbReference type="Rhea" id="RHEA-COMP:12671"/>
        <dbReference type="ChEBI" id="CHEBI:15378"/>
        <dbReference type="ChEBI" id="CHEBI:65249"/>
        <dbReference type="ChEBI" id="CHEBI:78442"/>
        <dbReference type="ChEBI" id="CHEBI:78494"/>
        <dbReference type="ChEBI" id="CHEBI:133043"/>
        <dbReference type="EC" id="2.3.2.6"/>
    </reaction>
</comment>
<evidence type="ECO:0000256" key="4">
    <source>
        <dbReference type="ARBA" id="ARBA00023315"/>
    </source>
</evidence>
<evidence type="ECO:0000256" key="3">
    <source>
        <dbReference type="ARBA" id="ARBA00022679"/>
    </source>
</evidence>
<evidence type="ECO:0000256" key="2">
    <source>
        <dbReference type="ARBA" id="ARBA00022490"/>
    </source>
</evidence>
<dbReference type="SUPFAM" id="SSF55729">
    <property type="entry name" value="Acyl-CoA N-acyltransferases (Nat)"/>
    <property type="match status" value="1"/>
</dbReference>
<dbReference type="GO" id="GO:0005737">
    <property type="term" value="C:cytoplasm"/>
    <property type="evidence" value="ECO:0007669"/>
    <property type="project" value="UniProtKB-SubCell"/>
</dbReference>
<proteinExistence type="inferred from homology"/>
<keyword evidence="4 15" id="KW-0012">Acyltransferase</keyword>
<evidence type="ECO:0000256" key="1">
    <source>
        <dbReference type="ARBA" id="ARBA00004496"/>
    </source>
</evidence>
<dbReference type="GO" id="GO:0030163">
    <property type="term" value="P:protein catabolic process"/>
    <property type="evidence" value="ECO:0007669"/>
    <property type="project" value="UniProtKB-UniRule"/>
</dbReference>
<dbReference type="NCBIfam" id="TIGR00667">
    <property type="entry name" value="aat"/>
    <property type="match status" value="1"/>
</dbReference>
<dbReference type="PANTHER" id="PTHR30098:SF2">
    <property type="entry name" value="LEUCYL_PHENYLALANYL-TRNA--PROTEIN TRANSFERASE"/>
    <property type="match status" value="1"/>
</dbReference>
<dbReference type="GO" id="GO:0008914">
    <property type="term" value="F:leucyl-tRNA--protein transferase activity"/>
    <property type="evidence" value="ECO:0007669"/>
    <property type="project" value="UniProtKB-UniRule"/>
</dbReference>
<dbReference type="AlphaFoldDB" id="A0A4R3I8M2"/>
<evidence type="ECO:0000256" key="13">
    <source>
        <dbReference type="ARBA" id="ARBA00077165"/>
    </source>
</evidence>
<comment type="function">
    <text evidence="8 15">Functions in the N-end rule pathway of protein degradation where it conjugates Leu, Phe and, less efficiently, Met from aminoacyl-tRNAs to the N-termini of proteins containing an N-terminal arginine or lysine.</text>
</comment>
<protein>
    <recommendedName>
        <fullName evidence="11 15">Leucyl/phenylalanyl-tRNA--protein transferase</fullName>
        <ecNumber evidence="10 15">2.3.2.6</ecNumber>
    </recommendedName>
    <alternativeName>
        <fullName evidence="12 15">L/F-transferase</fullName>
    </alternativeName>
    <alternativeName>
        <fullName evidence="13 15">Leucyltransferase</fullName>
    </alternativeName>
    <alternativeName>
        <fullName evidence="14 15">Phenyalanyltransferase</fullName>
    </alternativeName>
</protein>